<feature type="non-terminal residue" evidence="2">
    <location>
        <position position="49"/>
    </location>
</feature>
<accession>A0A848LSS9</accession>
<keyword evidence="1" id="KW-0472">Membrane</keyword>
<gene>
    <name evidence="2" type="ORF">HG543_39175</name>
</gene>
<keyword evidence="1" id="KW-1133">Transmembrane helix</keyword>
<keyword evidence="3" id="KW-1185">Reference proteome</keyword>
<comment type="caution">
    <text evidence="2">The sequence shown here is derived from an EMBL/GenBank/DDBJ whole genome shotgun (WGS) entry which is preliminary data.</text>
</comment>
<feature type="transmembrane region" description="Helical" evidence="1">
    <location>
        <begin position="12"/>
        <end position="33"/>
    </location>
</feature>
<dbReference type="AlphaFoldDB" id="A0A848LSS9"/>
<reference evidence="2 3" key="1">
    <citation type="submission" date="2020-04" db="EMBL/GenBank/DDBJ databases">
        <title>Draft genome of Pyxidicoccus fallax type strain.</title>
        <authorList>
            <person name="Whitworth D.E."/>
        </authorList>
    </citation>
    <scope>NUCLEOTIDE SEQUENCE [LARGE SCALE GENOMIC DNA]</scope>
    <source>
        <strain evidence="2 3">DSM 14698</strain>
    </source>
</reference>
<evidence type="ECO:0000256" key="1">
    <source>
        <dbReference type="SAM" id="Phobius"/>
    </source>
</evidence>
<name>A0A848LSS9_9BACT</name>
<keyword evidence="1" id="KW-0812">Transmembrane</keyword>
<sequence>MSIGQSAVARVPWVTLTLAVVLVAVHVAVTWTGPADVDALVRWGAKAGP</sequence>
<evidence type="ECO:0000313" key="3">
    <source>
        <dbReference type="Proteomes" id="UP000518300"/>
    </source>
</evidence>
<proteinExistence type="predicted"/>
<protein>
    <submittedName>
        <fullName evidence="2">Uncharacterized protein</fullName>
    </submittedName>
</protein>
<organism evidence="2 3">
    <name type="scientific">Pyxidicoccus fallax</name>
    <dbReference type="NCBI Taxonomy" id="394095"/>
    <lineage>
        <taxon>Bacteria</taxon>
        <taxon>Pseudomonadati</taxon>
        <taxon>Myxococcota</taxon>
        <taxon>Myxococcia</taxon>
        <taxon>Myxococcales</taxon>
        <taxon>Cystobacterineae</taxon>
        <taxon>Myxococcaceae</taxon>
        <taxon>Pyxidicoccus</taxon>
    </lineage>
</organism>
<evidence type="ECO:0000313" key="2">
    <source>
        <dbReference type="EMBL" id="NMO20826.1"/>
    </source>
</evidence>
<dbReference type="EMBL" id="JABBJJ010000273">
    <property type="protein sequence ID" value="NMO20826.1"/>
    <property type="molecule type" value="Genomic_DNA"/>
</dbReference>
<dbReference type="Proteomes" id="UP000518300">
    <property type="component" value="Unassembled WGS sequence"/>
</dbReference>